<reference evidence="10 11" key="1">
    <citation type="journal article" date="2014" name="Int. J. Syst. Evol. Microbiol.">
        <title>Solimonas terrae sp. nov., isolated from soil.</title>
        <authorList>
            <person name="Kim S.J."/>
            <person name="Moon J.Y."/>
            <person name="Weon H.Y."/>
            <person name="Ahn J.H."/>
            <person name="Chen W.M."/>
            <person name="Kwon S.W."/>
        </authorList>
    </citation>
    <scope>NUCLEOTIDE SEQUENCE [LARGE SCALE GENOMIC DNA]</scope>
    <source>
        <strain evidence="10 11">KIS83-12</strain>
    </source>
</reference>
<keyword evidence="6 8" id="KW-1133">Transmembrane helix</keyword>
<dbReference type="InterPro" id="IPR037185">
    <property type="entry name" value="EmrE-like"/>
</dbReference>
<feature type="transmembrane region" description="Helical" evidence="8">
    <location>
        <begin position="213"/>
        <end position="234"/>
    </location>
</feature>
<evidence type="ECO:0000256" key="1">
    <source>
        <dbReference type="ARBA" id="ARBA00004651"/>
    </source>
</evidence>
<dbReference type="Pfam" id="PF00892">
    <property type="entry name" value="EamA"/>
    <property type="match status" value="2"/>
</dbReference>
<dbReference type="InterPro" id="IPR000620">
    <property type="entry name" value="EamA_dom"/>
</dbReference>
<dbReference type="GO" id="GO:0005886">
    <property type="term" value="C:plasma membrane"/>
    <property type="evidence" value="ECO:0007669"/>
    <property type="project" value="UniProtKB-SubCell"/>
</dbReference>
<dbReference type="InterPro" id="IPR004626">
    <property type="entry name" value="RarD"/>
</dbReference>
<evidence type="ECO:0000256" key="6">
    <source>
        <dbReference type="ARBA" id="ARBA00022989"/>
    </source>
</evidence>
<feature type="transmembrane region" description="Helical" evidence="8">
    <location>
        <begin position="153"/>
        <end position="169"/>
    </location>
</feature>
<comment type="similarity">
    <text evidence="2">Belongs to the EamA transporter family.</text>
</comment>
<feature type="transmembrane region" description="Helical" evidence="8">
    <location>
        <begin position="246"/>
        <end position="263"/>
    </location>
</feature>
<gene>
    <name evidence="10" type="primary">rarD</name>
    <name evidence="10" type="ORF">G7Y85_10090</name>
</gene>
<dbReference type="AlphaFoldDB" id="A0A6M2BRJ9"/>
<feature type="transmembrane region" description="Helical" evidence="8">
    <location>
        <begin position="130"/>
        <end position="147"/>
    </location>
</feature>
<feature type="transmembrane region" description="Helical" evidence="8">
    <location>
        <begin position="106"/>
        <end position="123"/>
    </location>
</feature>
<comment type="subcellular location">
    <subcellularLocation>
        <location evidence="1">Cell membrane</location>
        <topology evidence="1">Multi-pass membrane protein</topology>
    </subcellularLocation>
</comment>
<comment type="caution">
    <text evidence="10">The sequence shown here is derived from an EMBL/GenBank/DDBJ whole genome shotgun (WGS) entry which is preliminary data.</text>
</comment>
<keyword evidence="4" id="KW-1003">Cell membrane</keyword>
<keyword evidence="11" id="KW-1185">Reference proteome</keyword>
<feature type="transmembrane region" description="Helical" evidence="8">
    <location>
        <begin position="74"/>
        <end position="94"/>
    </location>
</feature>
<feature type="transmembrane region" description="Helical" evidence="8">
    <location>
        <begin position="41"/>
        <end position="58"/>
    </location>
</feature>
<feature type="transmembrane region" description="Helical" evidence="8">
    <location>
        <begin position="269"/>
        <end position="287"/>
    </location>
</feature>
<dbReference type="SUPFAM" id="SSF103481">
    <property type="entry name" value="Multidrug resistance efflux transporter EmrE"/>
    <property type="match status" value="2"/>
</dbReference>
<feature type="domain" description="EamA" evidence="9">
    <location>
        <begin position="10"/>
        <end position="146"/>
    </location>
</feature>
<proteinExistence type="inferred from homology"/>
<feature type="transmembrane region" description="Helical" evidence="8">
    <location>
        <begin position="12"/>
        <end position="29"/>
    </location>
</feature>
<feature type="transmembrane region" description="Helical" evidence="8">
    <location>
        <begin position="181"/>
        <end position="201"/>
    </location>
</feature>
<evidence type="ECO:0000256" key="2">
    <source>
        <dbReference type="ARBA" id="ARBA00007362"/>
    </source>
</evidence>
<dbReference type="PANTHER" id="PTHR22911:SF137">
    <property type="entry name" value="SOLUTE CARRIER FAMILY 35 MEMBER G2-RELATED"/>
    <property type="match status" value="1"/>
</dbReference>
<evidence type="ECO:0000256" key="7">
    <source>
        <dbReference type="ARBA" id="ARBA00023136"/>
    </source>
</evidence>
<evidence type="ECO:0000256" key="8">
    <source>
        <dbReference type="SAM" id="Phobius"/>
    </source>
</evidence>
<keyword evidence="3" id="KW-0813">Transport</keyword>
<organism evidence="10 11">
    <name type="scientific">Solimonas terrae</name>
    <dbReference type="NCBI Taxonomy" id="1396819"/>
    <lineage>
        <taxon>Bacteria</taxon>
        <taxon>Pseudomonadati</taxon>
        <taxon>Pseudomonadota</taxon>
        <taxon>Gammaproteobacteria</taxon>
        <taxon>Nevskiales</taxon>
        <taxon>Nevskiaceae</taxon>
        <taxon>Solimonas</taxon>
    </lineage>
</organism>
<evidence type="ECO:0000256" key="3">
    <source>
        <dbReference type="ARBA" id="ARBA00022448"/>
    </source>
</evidence>
<dbReference type="NCBIfam" id="TIGR00688">
    <property type="entry name" value="rarD"/>
    <property type="match status" value="1"/>
</dbReference>
<feature type="domain" description="EamA" evidence="9">
    <location>
        <begin position="155"/>
        <end position="284"/>
    </location>
</feature>
<evidence type="ECO:0000313" key="11">
    <source>
        <dbReference type="Proteomes" id="UP000472676"/>
    </source>
</evidence>
<sequence>MSEDETTYRRGFMAAFAAFLTWGLLPLYISLLKPAGSIEIMAHRVVWACLFVFGYLAWRGELGKITAALRDRTVAIRLAASASLISINWLVYVWAVGNGHVLESSLGYFINPLVSVLLGVFVLSERLNRAQWLAVSIAALGVAWLSWQVGRPPWIALTLAVSFGTYGLVRKMVVVDAVAGLGVETLLITPLMFAYLAWAAHAGTLQFAAHGPLLAVLLIAGGVITAVPLVLFAYGVRRVPLSTIGLMQYVAPTMQFLGGIFVFHEAFTHVQAIGFGLIWLALVVYAGDGLWRARRPRVQLATA</sequence>
<evidence type="ECO:0000259" key="9">
    <source>
        <dbReference type="Pfam" id="PF00892"/>
    </source>
</evidence>
<dbReference type="EMBL" id="JAAMOW010000004">
    <property type="protein sequence ID" value="NGY05118.1"/>
    <property type="molecule type" value="Genomic_DNA"/>
</dbReference>
<dbReference type="Proteomes" id="UP000472676">
    <property type="component" value="Unassembled WGS sequence"/>
</dbReference>
<dbReference type="PANTHER" id="PTHR22911">
    <property type="entry name" value="ACYL-MALONYL CONDENSING ENZYME-RELATED"/>
    <property type="match status" value="1"/>
</dbReference>
<name>A0A6M2BRJ9_9GAMM</name>
<evidence type="ECO:0000256" key="5">
    <source>
        <dbReference type="ARBA" id="ARBA00022692"/>
    </source>
</evidence>
<accession>A0A6M2BRJ9</accession>
<keyword evidence="7 8" id="KW-0472">Membrane</keyword>
<evidence type="ECO:0000313" key="10">
    <source>
        <dbReference type="EMBL" id="NGY05118.1"/>
    </source>
</evidence>
<protein>
    <submittedName>
        <fullName evidence="10">EamA family transporter RarD</fullName>
    </submittedName>
</protein>
<dbReference type="RefSeq" id="WP_166255801.1">
    <property type="nucleotide sequence ID" value="NZ_JAAMOW010000004.1"/>
</dbReference>
<keyword evidence="5 8" id="KW-0812">Transmembrane</keyword>
<evidence type="ECO:0000256" key="4">
    <source>
        <dbReference type="ARBA" id="ARBA00022475"/>
    </source>
</evidence>